<dbReference type="InterPro" id="IPR016181">
    <property type="entry name" value="Acyl_CoA_acyltransferase"/>
</dbReference>
<dbReference type="Pfam" id="PF04339">
    <property type="entry name" value="FemAB_like"/>
    <property type="match status" value="1"/>
</dbReference>
<dbReference type="PANTHER" id="PTHR47017">
    <property type="entry name" value="ACYL-COA"/>
    <property type="match status" value="1"/>
</dbReference>
<evidence type="ECO:0000313" key="2">
    <source>
        <dbReference type="Proteomes" id="UP000249396"/>
    </source>
</evidence>
<protein>
    <submittedName>
        <fullName evidence="1">GNAT family N-acetyltransferase</fullName>
    </submittedName>
</protein>
<keyword evidence="1" id="KW-0808">Transferase</keyword>
<dbReference type="GO" id="GO:0016740">
    <property type="term" value="F:transferase activity"/>
    <property type="evidence" value="ECO:0007669"/>
    <property type="project" value="UniProtKB-KW"/>
</dbReference>
<dbReference type="InterPro" id="IPR007434">
    <property type="entry name" value="FemAB-like"/>
</dbReference>
<dbReference type="AlphaFoldDB" id="A0A2W4QBU6"/>
<dbReference type="EMBL" id="QJPH01000597">
    <property type="protein sequence ID" value="PZN68706.1"/>
    <property type="molecule type" value="Genomic_DNA"/>
</dbReference>
<organism evidence="1 2">
    <name type="scientific">Candidatus Methylumidiphilus alinenensis</name>
    <dbReference type="NCBI Taxonomy" id="2202197"/>
    <lineage>
        <taxon>Bacteria</taxon>
        <taxon>Pseudomonadati</taxon>
        <taxon>Pseudomonadota</taxon>
        <taxon>Gammaproteobacteria</taxon>
        <taxon>Methylococcales</taxon>
        <taxon>Candidatus Methylumidiphilus</taxon>
    </lineage>
</organism>
<dbReference type="SUPFAM" id="SSF55729">
    <property type="entry name" value="Acyl-CoA N-acyltransferases (Nat)"/>
    <property type="match status" value="1"/>
</dbReference>
<accession>A0A2W4QBU6</accession>
<dbReference type="Proteomes" id="UP000249396">
    <property type="component" value="Unassembled WGS sequence"/>
</dbReference>
<proteinExistence type="predicted"/>
<reference evidence="1 2" key="1">
    <citation type="journal article" date="2018" name="Aquat. Microb. Ecol.">
        <title>Gammaproteobacterial methanotrophs dominate.</title>
        <authorList>
            <person name="Rissanen A.J."/>
            <person name="Saarenheimo J."/>
            <person name="Tiirola M."/>
            <person name="Peura S."/>
            <person name="Aalto S.L."/>
            <person name="Karvinen A."/>
            <person name="Nykanen H."/>
        </authorList>
    </citation>
    <scope>NUCLEOTIDE SEQUENCE [LARGE SCALE GENOMIC DNA]</scope>
    <source>
        <strain evidence="1">AMbin10</strain>
    </source>
</reference>
<dbReference type="PANTHER" id="PTHR47017:SF1">
    <property type="entry name" value="ACYL-COA"/>
    <property type="match status" value="1"/>
</dbReference>
<evidence type="ECO:0000313" key="1">
    <source>
        <dbReference type="EMBL" id="PZN68706.1"/>
    </source>
</evidence>
<comment type="caution">
    <text evidence="1">The sequence shown here is derived from an EMBL/GenBank/DDBJ whole genome shotgun (WGS) entry which is preliminary data.</text>
</comment>
<gene>
    <name evidence="1" type="ORF">DM484_31105</name>
</gene>
<dbReference type="Gene3D" id="3.40.630.30">
    <property type="match status" value="1"/>
</dbReference>
<name>A0A2W4QBU6_9GAMM</name>
<sequence length="373" mass="42902">MSKIKIFNSLADIDPDQWNTLVGDYPFLHHEFLIAIQDSGCVSAETGWEPLYLTLWHGQTLAGAMPLYLKSHSRGEFVFDHGWADAFERHGLAYYPKLVCAAPFTPVSGPRLLANTHGDRRILAEGAIDLARRIGVSSLHILFPNETDLAVMRELDFMLREGLQFHWHNARYDNFDGFLAALNHDKRKKIRQERRHAHQAGISFIWLKGREIQNWQIEFFYHCYVNTYHQHWSSPYLNLDFFRRIAKSMPDNLLWIFAVRGDNPVACAMNVLGDDVLFGRYWGAKQFVSGLHFETCYSQAVEYCIQHGIARFEGGAQGVHKMARGLLPSPTWSAHWIAHSGFAKAINQFLDDEKSNIEHYIEELNAHTPFKKA</sequence>